<name>A0A3A9YF21_9ACTN</name>
<evidence type="ECO:0000259" key="3">
    <source>
        <dbReference type="Pfam" id="PF00534"/>
    </source>
</evidence>
<keyword evidence="2 6" id="KW-0808">Transferase</keyword>
<keyword evidence="1" id="KW-0328">Glycosyltransferase</keyword>
<dbReference type="InterPro" id="IPR028098">
    <property type="entry name" value="Glyco_trans_4-like_N"/>
</dbReference>
<dbReference type="Proteomes" id="UP000271548">
    <property type="component" value="Unassembled WGS sequence"/>
</dbReference>
<dbReference type="InterPro" id="IPR001296">
    <property type="entry name" value="Glyco_trans_1"/>
</dbReference>
<evidence type="ECO:0000256" key="2">
    <source>
        <dbReference type="ARBA" id="ARBA00022679"/>
    </source>
</evidence>
<dbReference type="Pfam" id="PF00534">
    <property type="entry name" value="Glycos_transf_1"/>
    <property type="match status" value="1"/>
</dbReference>
<proteinExistence type="predicted"/>
<evidence type="ECO:0000313" key="6">
    <source>
        <dbReference type="EMBL" id="RKN35403.1"/>
    </source>
</evidence>
<evidence type="ECO:0000256" key="1">
    <source>
        <dbReference type="ARBA" id="ARBA00022676"/>
    </source>
</evidence>
<dbReference type="EMBL" id="RAZT01000002">
    <property type="protein sequence ID" value="RKN35403.1"/>
    <property type="molecule type" value="Genomic_DNA"/>
</dbReference>
<dbReference type="PANTHER" id="PTHR12526:SF637">
    <property type="entry name" value="GLYCOSYLTRANSFERASE EPSF-RELATED"/>
    <property type="match status" value="1"/>
</dbReference>
<accession>A0A3A9YF21</accession>
<feature type="domain" description="Glycosyltransferase subfamily 4-like N-terminal" evidence="4">
    <location>
        <begin position="14"/>
        <end position="176"/>
    </location>
</feature>
<dbReference type="PANTHER" id="PTHR12526">
    <property type="entry name" value="GLYCOSYLTRANSFERASE"/>
    <property type="match status" value="1"/>
</dbReference>
<gene>
    <name evidence="6" type="ORF">D7044_04340</name>
    <name evidence="5" type="ORF">D7147_23290</name>
</gene>
<organism evidence="6 8">
    <name type="scientific">Micromonospora musae</name>
    <dbReference type="NCBI Taxonomy" id="1894970"/>
    <lineage>
        <taxon>Bacteria</taxon>
        <taxon>Bacillati</taxon>
        <taxon>Actinomycetota</taxon>
        <taxon>Actinomycetes</taxon>
        <taxon>Micromonosporales</taxon>
        <taxon>Micromonosporaceae</taxon>
        <taxon>Micromonospora</taxon>
    </lineage>
</organism>
<comment type="caution">
    <text evidence="6">The sequence shown here is derived from an EMBL/GenBank/DDBJ whole genome shotgun (WGS) entry which is preliminary data.</text>
</comment>
<dbReference type="GO" id="GO:0016757">
    <property type="term" value="F:glycosyltransferase activity"/>
    <property type="evidence" value="ECO:0007669"/>
    <property type="project" value="UniProtKB-KW"/>
</dbReference>
<dbReference type="CDD" id="cd03801">
    <property type="entry name" value="GT4_PimA-like"/>
    <property type="match status" value="1"/>
</dbReference>
<dbReference type="SUPFAM" id="SSF53756">
    <property type="entry name" value="UDP-Glycosyltransferase/glycogen phosphorylase"/>
    <property type="match status" value="1"/>
</dbReference>
<reference evidence="7 8" key="1">
    <citation type="submission" date="2018-09" db="EMBL/GenBank/DDBJ databases">
        <title>Micromonospora sp. nov. MS1-9, isolated from a root of Musa sp.</title>
        <authorList>
            <person name="Kuncharoen N."/>
            <person name="Kudo T."/>
            <person name="Ohkuma M."/>
            <person name="Yuki M."/>
            <person name="Tanasupawat S."/>
        </authorList>
    </citation>
    <scope>NUCLEOTIDE SEQUENCE [LARGE SCALE GENOMIC DNA]</scope>
    <source>
        <strain evidence="6 8">MS1-9</strain>
        <strain evidence="5 7">NGC1-4</strain>
    </source>
</reference>
<sequence>MTCDFFEPGFRAGGPIRSVAQLLDVVSPAIEVTMVTRDRDLGSSEPYPGLSGRWVRRGRTHIWYLDPRRPGQWFGLLKALRSTRFDLLYVNSLWARSSILPIIAARARLIRVERTLIAPRGELATSALGVKNRKKRLFLRVWQPFLRRPDVLWHATSPHEAQLIRKVFPGSRIETRRNEASLPPEAITPSQIDGPPRLVFIGRISPIKNLSAVIEALSHTTREMVFDIYGPLEDTAYWVECQQLARRLPASVTLSYRGELAPHEVRPTFARYDAFVFPTRGENFGHVIAESLSASCPVICSDQTPWTPVLQAGGGAVLADVTPATLSHQIDRLAGLSPAERLEARRAAGRAYHSWRAESAGPNILDRIRLAADPN</sequence>
<dbReference type="AlphaFoldDB" id="A0A3A9YF21"/>
<dbReference type="Pfam" id="PF13579">
    <property type="entry name" value="Glyco_trans_4_4"/>
    <property type="match status" value="1"/>
</dbReference>
<dbReference type="Gene3D" id="3.40.50.2000">
    <property type="entry name" value="Glycogen Phosphorylase B"/>
    <property type="match status" value="2"/>
</dbReference>
<evidence type="ECO:0000259" key="4">
    <source>
        <dbReference type="Pfam" id="PF13579"/>
    </source>
</evidence>
<dbReference type="Proteomes" id="UP000275865">
    <property type="component" value="Unassembled WGS sequence"/>
</dbReference>
<keyword evidence="7" id="KW-1185">Reference proteome</keyword>
<evidence type="ECO:0000313" key="5">
    <source>
        <dbReference type="EMBL" id="RKN16031.1"/>
    </source>
</evidence>
<evidence type="ECO:0000313" key="8">
    <source>
        <dbReference type="Proteomes" id="UP000275865"/>
    </source>
</evidence>
<evidence type="ECO:0000313" key="7">
    <source>
        <dbReference type="Proteomes" id="UP000271548"/>
    </source>
</evidence>
<protein>
    <submittedName>
        <fullName evidence="6">Glycosyltransferase</fullName>
    </submittedName>
</protein>
<dbReference type="EMBL" id="RAZS01000009">
    <property type="protein sequence ID" value="RKN16031.1"/>
    <property type="molecule type" value="Genomic_DNA"/>
</dbReference>
<feature type="domain" description="Glycosyl transferase family 1" evidence="3">
    <location>
        <begin position="193"/>
        <end position="334"/>
    </location>
</feature>